<protein>
    <submittedName>
        <fullName evidence="1">Uncharacterized protein</fullName>
    </submittedName>
</protein>
<sequence length="69" mass="7623">MSKRVGPIDNKLTPTEFQTQWWCVVLTATSELLHRYGGGRQMLGIAARSIGIGLLGYREPNATRVHIGV</sequence>
<organism evidence="1">
    <name type="scientific">Sesamum radiatum</name>
    <name type="common">Black benniseed</name>
    <dbReference type="NCBI Taxonomy" id="300843"/>
    <lineage>
        <taxon>Eukaryota</taxon>
        <taxon>Viridiplantae</taxon>
        <taxon>Streptophyta</taxon>
        <taxon>Embryophyta</taxon>
        <taxon>Tracheophyta</taxon>
        <taxon>Spermatophyta</taxon>
        <taxon>Magnoliopsida</taxon>
        <taxon>eudicotyledons</taxon>
        <taxon>Gunneridae</taxon>
        <taxon>Pentapetalae</taxon>
        <taxon>asterids</taxon>
        <taxon>lamiids</taxon>
        <taxon>Lamiales</taxon>
        <taxon>Pedaliaceae</taxon>
        <taxon>Sesamum</taxon>
    </lineage>
</organism>
<comment type="caution">
    <text evidence="1">The sequence shown here is derived from an EMBL/GenBank/DDBJ whole genome shotgun (WGS) entry which is preliminary data.</text>
</comment>
<gene>
    <name evidence="1" type="ORF">Sradi_6729000</name>
</gene>
<reference evidence="1" key="2">
    <citation type="journal article" date="2024" name="Plant">
        <title>Genomic evolution and insights into agronomic trait innovations of Sesamum species.</title>
        <authorList>
            <person name="Miao H."/>
            <person name="Wang L."/>
            <person name="Qu L."/>
            <person name="Liu H."/>
            <person name="Sun Y."/>
            <person name="Le M."/>
            <person name="Wang Q."/>
            <person name="Wei S."/>
            <person name="Zheng Y."/>
            <person name="Lin W."/>
            <person name="Duan Y."/>
            <person name="Cao H."/>
            <person name="Xiong S."/>
            <person name="Wang X."/>
            <person name="Wei L."/>
            <person name="Li C."/>
            <person name="Ma Q."/>
            <person name="Ju M."/>
            <person name="Zhao R."/>
            <person name="Li G."/>
            <person name="Mu C."/>
            <person name="Tian Q."/>
            <person name="Mei H."/>
            <person name="Zhang T."/>
            <person name="Gao T."/>
            <person name="Zhang H."/>
        </authorList>
    </citation>
    <scope>NUCLEOTIDE SEQUENCE</scope>
    <source>
        <strain evidence="1">G02</strain>
    </source>
</reference>
<proteinExistence type="predicted"/>
<name>A0AAW2JRM0_SESRA</name>
<evidence type="ECO:0000313" key="1">
    <source>
        <dbReference type="EMBL" id="KAL0296769.1"/>
    </source>
</evidence>
<dbReference type="EMBL" id="JACGWJ010000032">
    <property type="protein sequence ID" value="KAL0296769.1"/>
    <property type="molecule type" value="Genomic_DNA"/>
</dbReference>
<reference evidence="1" key="1">
    <citation type="submission" date="2020-06" db="EMBL/GenBank/DDBJ databases">
        <authorList>
            <person name="Li T."/>
            <person name="Hu X."/>
            <person name="Zhang T."/>
            <person name="Song X."/>
            <person name="Zhang H."/>
            <person name="Dai N."/>
            <person name="Sheng W."/>
            <person name="Hou X."/>
            <person name="Wei L."/>
        </authorList>
    </citation>
    <scope>NUCLEOTIDE SEQUENCE</scope>
    <source>
        <strain evidence="1">G02</strain>
        <tissue evidence="1">Leaf</tissue>
    </source>
</reference>
<dbReference type="AlphaFoldDB" id="A0AAW2JRM0"/>
<accession>A0AAW2JRM0</accession>